<feature type="compositionally biased region" description="Polar residues" evidence="1">
    <location>
        <begin position="1"/>
        <end position="11"/>
    </location>
</feature>
<feature type="region of interest" description="Disordered" evidence="1">
    <location>
        <begin position="1"/>
        <end position="26"/>
    </location>
</feature>
<sequence>MARPNGNSTKGGASRGGAAAYTGRPEDFVHRSPLYGRVKVSQVDTSEVWAAPYRAYEDSDEGASVLPLGWEIALDMSAAEATMSVMASVSRTTVYTGDATMTRLRNEGHAAKRRQPGRPASHSKALLRRRTITVNHPTVGRHTSIRMRSMIRESEAMAVCPDTEMTGRMAHQEATRDLSIERWGTCRMYDGARDTSSPRVGCESDGPAKVGRGNCIETEGLMTWPRQRLRDEGWTKRGEVTAHTKQMVFALSSVFPCSSVLTANASSKILRERAARKDDTLGTPRKGLSSSMRSCPASNGNLAIVQILCSRLRGEGRRAHPSHRRSQKTFKREPAEYSASRKEQRRLCVLETLVQDELRTGWCLWAGGGICLATVMATKSELIQAPTHPHVTGLGKSQQRGSDSELLVRTIMSIDP</sequence>
<protein>
    <submittedName>
        <fullName evidence="2">Uncharacterized protein</fullName>
    </submittedName>
</protein>
<feature type="region of interest" description="Disordered" evidence="1">
    <location>
        <begin position="275"/>
        <end position="294"/>
    </location>
</feature>
<organism evidence="2 3">
    <name type="scientific">Favolaschia claudopus</name>
    <dbReference type="NCBI Taxonomy" id="2862362"/>
    <lineage>
        <taxon>Eukaryota</taxon>
        <taxon>Fungi</taxon>
        <taxon>Dikarya</taxon>
        <taxon>Basidiomycota</taxon>
        <taxon>Agaricomycotina</taxon>
        <taxon>Agaricomycetes</taxon>
        <taxon>Agaricomycetidae</taxon>
        <taxon>Agaricales</taxon>
        <taxon>Marasmiineae</taxon>
        <taxon>Mycenaceae</taxon>
        <taxon>Favolaschia</taxon>
    </lineage>
</organism>
<gene>
    <name evidence="2" type="ORF">R3P38DRAFT_2799631</name>
</gene>
<evidence type="ECO:0000313" key="2">
    <source>
        <dbReference type="EMBL" id="KAK6996768.1"/>
    </source>
</evidence>
<dbReference type="EMBL" id="JAWWNJ010000096">
    <property type="protein sequence ID" value="KAK6996768.1"/>
    <property type="molecule type" value="Genomic_DNA"/>
</dbReference>
<dbReference type="Proteomes" id="UP001362999">
    <property type="component" value="Unassembled WGS sequence"/>
</dbReference>
<feature type="compositionally biased region" description="Basic residues" evidence="1">
    <location>
        <begin position="319"/>
        <end position="329"/>
    </location>
</feature>
<reference evidence="2 3" key="1">
    <citation type="journal article" date="2024" name="J Genomics">
        <title>Draft genome sequencing and assembly of Favolaschia claudopus CIRM-BRFM 2984 isolated from oak limbs.</title>
        <authorList>
            <person name="Navarro D."/>
            <person name="Drula E."/>
            <person name="Chaduli D."/>
            <person name="Cazenave R."/>
            <person name="Ahrendt S."/>
            <person name="Wang J."/>
            <person name="Lipzen A."/>
            <person name="Daum C."/>
            <person name="Barry K."/>
            <person name="Grigoriev I.V."/>
            <person name="Favel A."/>
            <person name="Rosso M.N."/>
            <person name="Martin F."/>
        </authorList>
    </citation>
    <scope>NUCLEOTIDE SEQUENCE [LARGE SCALE GENOMIC DNA]</scope>
    <source>
        <strain evidence="2 3">CIRM-BRFM 2984</strain>
    </source>
</reference>
<accession>A0AAV9ZZS9</accession>
<comment type="caution">
    <text evidence="2">The sequence shown here is derived from an EMBL/GenBank/DDBJ whole genome shotgun (WGS) entry which is preliminary data.</text>
</comment>
<feature type="region of interest" description="Disordered" evidence="1">
    <location>
        <begin position="106"/>
        <end position="128"/>
    </location>
</feature>
<evidence type="ECO:0000313" key="3">
    <source>
        <dbReference type="Proteomes" id="UP001362999"/>
    </source>
</evidence>
<keyword evidence="3" id="KW-1185">Reference proteome</keyword>
<name>A0AAV9ZZS9_9AGAR</name>
<feature type="region of interest" description="Disordered" evidence="1">
    <location>
        <begin position="315"/>
        <end position="338"/>
    </location>
</feature>
<dbReference type="AlphaFoldDB" id="A0AAV9ZZS9"/>
<proteinExistence type="predicted"/>
<evidence type="ECO:0000256" key="1">
    <source>
        <dbReference type="SAM" id="MobiDB-lite"/>
    </source>
</evidence>